<reference evidence="1 2" key="1">
    <citation type="submission" date="2018-02" db="EMBL/GenBank/DDBJ databases">
        <title>The genomes of Aspergillus section Nigri reveals drivers in fungal speciation.</title>
        <authorList>
            <consortium name="DOE Joint Genome Institute"/>
            <person name="Vesth T.C."/>
            <person name="Nybo J."/>
            <person name="Theobald S."/>
            <person name="Brandl J."/>
            <person name="Frisvad J.C."/>
            <person name="Nielsen K.F."/>
            <person name="Lyhne E.K."/>
            <person name="Kogle M.E."/>
            <person name="Kuo A."/>
            <person name="Riley R."/>
            <person name="Clum A."/>
            <person name="Nolan M."/>
            <person name="Lipzen A."/>
            <person name="Salamov A."/>
            <person name="Henrissat B."/>
            <person name="Wiebenga A."/>
            <person name="De vries R.P."/>
            <person name="Grigoriev I.V."/>
            <person name="Mortensen U.H."/>
            <person name="Andersen M.R."/>
            <person name="Baker S.E."/>
        </authorList>
    </citation>
    <scope>NUCLEOTIDE SEQUENCE [LARGE SCALE GENOMIC DNA]</scope>
    <source>
        <strain evidence="1 2">CBS 707.79</strain>
    </source>
</reference>
<organism evidence="1 2">
    <name type="scientific">Aspergillus ellipticus CBS 707.79</name>
    <dbReference type="NCBI Taxonomy" id="1448320"/>
    <lineage>
        <taxon>Eukaryota</taxon>
        <taxon>Fungi</taxon>
        <taxon>Dikarya</taxon>
        <taxon>Ascomycota</taxon>
        <taxon>Pezizomycotina</taxon>
        <taxon>Eurotiomycetes</taxon>
        <taxon>Eurotiomycetidae</taxon>
        <taxon>Eurotiales</taxon>
        <taxon>Aspergillaceae</taxon>
        <taxon>Aspergillus</taxon>
        <taxon>Aspergillus subgen. Circumdati</taxon>
    </lineage>
</organism>
<dbReference type="AlphaFoldDB" id="A0A319DU44"/>
<gene>
    <name evidence="1" type="ORF">BO71DRAFT_426968</name>
</gene>
<dbReference type="VEuPathDB" id="FungiDB:BO71DRAFT_426968"/>
<evidence type="ECO:0000313" key="2">
    <source>
        <dbReference type="Proteomes" id="UP000247810"/>
    </source>
</evidence>
<keyword evidence="2" id="KW-1185">Reference proteome</keyword>
<name>A0A319DU44_9EURO</name>
<dbReference type="Proteomes" id="UP000247810">
    <property type="component" value="Unassembled WGS sequence"/>
</dbReference>
<accession>A0A319DU44</accession>
<proteinExistence type="predicted"/>
<protein>
    <submittedName>
        <fullName evidence="1">Uncharacterized protein</fullName>
    </submittedName>
</protein>
<sequence>MTAVKLSMLMPEVLFVKMIGFILLYNGLVFTSLAKVAAALPLLVSLCCIPMEEGGATGMGKLLNINYHQHAPQKAIAIVYDHIKLYDFPIEAANLRFAYS</sequence>
<dbReference type="STRING" id="1448320.A0A319DU44"/>
<evidence type="ECO:0000313" key="1">
    <source>
        <dbReference type="EMBL" id="PYH97637.1"/>
    </source>
</evidence>
<dbReference type="EMBL" id="KZ825822">
    <property type="protein sequence ID" value="PYH97637.1"/>
    <property type="molecule type" value="Genomic_DNA"/>
</dbReference>